<gene>
    <name evidence="5" type="ORF">GA0074704_2981</name>
</gene>
<dbReference type="SUPFAM" id="SSF46689">
    <property type="entry name" value="Homeodomain-like"/>
    <property type="match status" value="1"/>
</dbReference>
<sequence length="247" mass="25432">MSGGRRGRRPGGGDSREVIAAAARRQFAAQGYPRTSIRSVAAEAGVDPRLVQHFFGSKQELFVSVVELPFDPAEAFEGILGPGVEGLGERLAAFVIGTLTGPEVSVLTGMIRAATSEEQAAAMVRELVSTRLLGPLAARVSADRPELRASLLAAQVVGLQMARNVVGLPALVEADHDELVAALGPLFQHLLTGDLGTPAQAGDRPRAGYGEPASTDLGAKAPGRRGASTALATPAAPNPRTPTAGHP</sequence>
<dbReference type="Gene3D" id="1.10.357.10">
    <property type="entry name" value="Tetracycline Repressor, domain 2"/>
    <property type="match status" value="1"/>
</dbReference>
<dbReference type="GO" id="GO:0003700">
    <property type="term" value="F:DNA-binding transcription factor activity"/>
    <property type="evidence" value="ECO:0007669"/>
    <property type="project" value="TreeGrafter"/>
</dbReference>
<dbReference type="PRINTS" id="PR00455">
    <property type="entry name" value="HTHTETR"/>
</dbReference>
<keyword evidence="6" id="KW-1185">Reference proteome</keyword>
<dbReference type="PANTHER" id="PTHR30055:SF235">
    <property type="entry name" value="TRANSCRIPTIONAL REGULATORY PROTEIN"/>
    <property type="match status" value="1"/>
</dbReference>
<name>A0A1C5I6J9_9ACTN</name>
<feature type="region of interest" description="Disordered" evidence="3">
    <location>
        <begin position="197"/>
        <end position="247"/>
    </location>
</feature>
<dbReference type="GO" id="GO:0000976">
    <property type="term" value="F:transcription cis-regulatory region binding"/>
    <property type="evidence" value="ECO:0007669"/>
    <property type="project" value="TreeGrafter"/>
</dbReference>
<dbReference type="Pfam" id="PF00440">
    <property type="entry name" value="TetR_N"/>
    <property type="match status" value="1"/>
</dbReference>
<proteinExistence type="predicted"/>
<dbReference type="InterPro" id="IPR036271">
    <property type="entry name" value="Tet_transcr_reg_TetR-rel_C_sf"/>
</dbReference>
<dbReference type="AlphaFoldDB" id="A0A1C5I6J9"/>
<evidence type="ECO:0000313" key="5">
    <source>
        <dbReference type="EMBL" id="SCG53785.1"/>
    </source>
</evidence>
<dbReference type="Gene3D" id="1.10.10.60">
    <property type="entry name" value="Homeodomain-like"/>
    <property type="match status" value="1"/>
</dbReference>
<accession>A0A1C5I6J9</accession>
<feature type="domain" description="HTH tetR-type" evidence="4">
    <location>
        <begin position="13"/>
        <end position="73"/>
    </location>
</feature>
<dbReference type="InterPro" id="IPR050109">
    <property type="entry name" value="HTH-type_TetR-like_transc_reg"/>
</dbReference>
<dbReference type="Proteomes" id="UP000198210">
    <property type="component" value="Chromosome I"/>
</dbReference>
<evidence type="ECO:0000256" key="3">
    <source>
        <dbReference type="SAM" id="MobiDB-lite"/>
    </source>
</evidence>
<keyword evidence="1 2" id="KW-0238">DNA-binding</keyword>
<evidence type="ECO:0000259" key="4">
    <source>
        <dbReference type="PROSITE" id="PS50977"/>
    </source>
</evidence>
<evidence type="ECO:0000313" key="6">
    <source>
        <dbReference type="Proteomes" id="UP000198210"/>
    </source>
</evidence>
<dbReference type="Pfam" id="PF17920">
    <property type="entry name" value="TetR_C_16"/>
    <property type="match status" value="1"/>
</dbReference>
<dbReference type="InterPro" id="IPR001647">
    <property type="entry name" value="HTH_TetR"/>
</dbReference>
<organism evidence="5 6">
    <name type="scientific">Micromonospora siamensis</name>
    <dbReference type="NCBI Taxonomy" id="299152"/>
    <lineage>
        <taxon>Bacteria</taxon>
        <taxon>Bacillati</taxon>
        <taxon>Actinomycetota</taxon>
        <taxon>Actinomycetes</taxon>
        <taxon>Micromonosporales</taxon>
        <taxon>Micromonosporaceae</taxon>
        <taxon>Micromonospora</taxon>
    </lineage>
</organism>
<protein>
    <submittedName>
        <fullName evidence="5">DNA-binding transcriptional regulator, AcrR family</fullName>
    </submittedName>
</protein>
<dbReference type="InterPro" id="IPR009057">
    <property type="entry name" value="Homeodomain-like_sf"/>
</dbReference>
<dbReference type="InterPro" id="IPR041678">
    <property type="entry name" value="TetR_C_16"/>
</dbReference>
<dbReference type="PROSITE" id="PS50977">
    <property type="entry name" value="HTH_TETR_2"/>
    <property type="match status" value="1"/>
</dbReference>
<evidence type="ECO:0000256" key="2">
    <source>
        <dbReference type="PROSITE-ProRule" id="PRU00335"/>
    </source>
</evidence>
<dbReference type="EMBL" id="LT607751">
    <property type="protein sequence ID" value="SCG53785.1"/>
    <property type="molecule type" value="Genomic_DNA"/>
</dbReference>
<dbReference type="PANTHER" id="PTHR30055">
    <property type="entry name" value="HTH-TYPE TRANSCRIPTIONAL REGULATOR RUTR"/>
    <property type="match status" value="1"/>
</dbReference>
<dbReference type="RefSeq" id="WP_157743680.1">
    <property type="nucleotide sequence ID" value="NZ_JBHLYF010000018.1"/>
</dbReference>
<evidence type="ECO:0000256" key="1">
    <source>
        <dbReference type="ARBA" id="ARBA00023125"/>
    </source>
</evidence>
<reference evidence="5 6" key="1">
    <citation type="submission" date="2016-06" db="EMBL/GenBank/DDBJ databases">
        <authorList>
            <person name="Kjaerup R.B."/>
            <person name="Dalgaard T.S."/>
            <person name="Juul-Madsen H.R."/>
        </authorList>
    </citation>
    <scope>NUCLEOTIDE SEQUENCE [LARGE SCALE GENOMIC DNA]</scope>
    <source>
        <strain evidence="5 6">DSM 45097</strain>
    </source>
</reference>
<feature type="DNA-binding region" description="H-T-H motif" evidence="2">
    <location>
        <begin position="36"/>
        <end position="55"/>
    </location>
</feature>
<dbReference type="SUPFAM" id="SSF48498">
    <property type="entry name" value="Tetracyclin repressor-like, C-terminal domain"/>
    <property type="match status" value="1"/>
</dbReference>